<dbReference type="InterPro" id="IPR014284">
    <property type="entry name" value="RNA_pol_sigma-70_dom"/>
</dbReference>
<keyword evidence="4" id="KW-0804">Transcription</keyword>
<dbReference type="InterPro" id="IPR014327">
    <property type="entry name" value="RNA_pol_sigma70_bacteroid"/>
</dbReference>
<dbReference type="Pfam" id="PF08281">
    <property type="entry name" value="Sigma70_r4_2"/>
    <property type="match status" value="1"/>
</dbReference>
<evidence type="ECO:0000259" key="6">
    <source>
        <dbReference type="Pfam" id="PF08281"/>
    </source>
</evidence>
<dbReference type="Proteomes" id="UP000199306">
    <property type="component" value="Unassembled WGS sequence"/>
</dbReference>
<dbReference type="NCBIfam" id="TIGR02985">
    <property type="entry name" value="Sig70_bacteroi1"/>
    <property type="match status" value="1"/>
</dbReference>
<evidence type="ECO:0000256" key="4">
    <source>
        <dbReference type="ARBA" id="ARBA00023163"/>
    </source>
</evidence>
<dbReference type="InterPro" id="IPR013325">
    <property type="entry name" value="RNA_pol_sigma_r2"/>
</dbReference>
<keyword evidence="8" id="KW-1185">Reference proteome</keyword>
<keyword evidence="3" id="KW-0731">Sigma factor</keyword>
<evidence type="ECO:0000256" key="1">
    <source>
        <dbReference type="ARBA" id="ARBA00010641"/>
    </source>
</evidence>
<evidence type="ECO:0000256" key="3">
    <source>
        <dbReference type="ARBA" id="ARBA00023082"/>
    </source>
</evidence>
<dbReference type="SUPFAM" id="SSF88659">
    <property type="entry name" value="Sigma3 and sigma4 domains of RNA polymerase sigma factors"/>
    <property type="match status" value="1"/>
</dbReference>
<evidence type="ECO:0000256" key="2">
    <source>
        <dbReference type="ARBA" id="ARBA00023015"/>
    </source>
</evidence>
<accession>A0A1I5WE32</accession>
<dbReference type="GO" id="GO:0003677">
    <property type="term" value="F:DNA binding"/>
    <property type="evidence" value="ECO:0007669"/>
    <property type="project" value="InterPro"/>
</dbReference>
<evidence type="ECO:0000259" key="5">
    <source>
        <dbReference type="Pfam" id="PF04542"/>
    </source>
</evidence>
<gene>
    <name evidence="7" type="ORF">SAMN04515674_111138</name>
</gene>
<dbReference type="RefSeq" id="WP_092018517.1">
    <property type="nucleotide sequence ID" value="NZ_FOXH01000011.1"/>
</dbReference>
<dbReference type="NCBIfam" id="TIGR02937">
    <property type="entry name" value="sigma70-ECF"/>
    <property type="match status" value="1"/>
</dbReference>
<organism evidence="7 8">
    <name type="scientific">Pseudarcicella hirudinis</name>
    <dbReference type="NCBI Taxonomy" id="1079859"/>
    <lineage>
        <taxon>Bacteria</taxon>
        <taxon>Pseudomonadati</taxon>
        <taxon>Bacteroidota</taxon>
        <taxon>Cytophagia</taxon>
        <taxon>Cytophagales</taxon>
        <taxon>Flectobacillaceae</taxon>
        <taxon>Pseudarcicella</taxon>
    </lineage>
</organism>
<dbReference type="SUPFAM" id="SSF88946">
    <property type="entry name" value="Sigma2 domain of RNA polymerase sigma factors"/>
    <property type="match status" value="1"/>
</dbReference>
<dbReference type="InterPro" id="IPR007627">
    <property type="entry name" value="RNA_pol_sigma70_r2"/>
</dbReference>
<name>A0A1I5WE32_9BACT</name>
<proteinExistence type="inferred from homology"/>
<dbReference type="Pfam" id="PF04542">
    <property type="entry name" value="Sigma70_r2"/>
    <property type="match status" value="1"/>
</dbReference>
<dbReference type="AlphaFoldDB" id="A0A1I5WE32"/>
<protein>
    <submittedName>
        <fullName evidence="7">RNA polymerase sigma-70 factor, ECF subfamily</fullName>
    </submittedName>
</protein>
<evidence type="ECO:0000313" key="8">
    <source>
        <dbReference type="Proteomes" id="UP000199306"/>
    </source>
</evidence>
<reference evidence="7 8" key="1">
    <citation type="submission" date="2016-10" db="EMBL/GenBank/DDBJ databases">
        <authorList>
            <person name="de Groot N.N."/>
        </authorList>
    </citation>
    <scope>NUCLEOTIDE SEQUENCE [LARGE SCALE GENOMIC DNA]</scope>
    <source>
        <strain evidence="8">E92,LMG 26720,CCM 7988</strain>
    </source>
</reference>
<dbReference type="OrthoDB" id="679904at2"/>
<feature type="domain" description="RNA polymerase sigma-70 region 2" evidence="5">
    <location>
        <begin position="35"/>
        <end position="97"/>
    </location>
</feature>
<dbReference type="InterPro" id="IPR036388">
    <property type="entry name" value="WH-like_DNA-bd_sf"/>
</dbReference>
<dbReference type="EMBL" id="FOXH01000011">
    <property type="protein sequence ID" value="SFQ17901.1"/>
    <property type="molecule type" value="Genomic_DNA"/>
</dbReference>
<dbReference type="Gene3D" id="1.10.1740.10">
    <property type="match status" value="1"/>
</dbReference>
<dbReference type="Gene3D" id="1.10.10.10">
    <property type="entry name" value="Winged helix-like DNA-binding domain superfamily/Winged helix DNA-binding domain"/>
    <property type="match status" value="1"/>
</dbReference>
<evidence type="ECO:0000313" key="7">
    <source>
        <dbReference type="EMBL" id="SFQ17901.1"/>
    </source>
</evidence>
<dbReference type="InterPro" id="IPR039425">
    <property type="entry name" value="RNA_pol_sigma-70-like"/>
</dbReference>
<dbReference type="GO" id="GO:0016987">
    <property type="term" value="F:sigma factor activity"/>
    <property type="evidence" value="ECO:0007669"/>
    <property type="project" value="UniProtKB-KW"/>
</dbReference>
<dbReference type="InterPro" id="IPR013324">
    <property type="entry name" value="RNA_pol_sigma_r3/r4-like"/>
</dbReference>
<sequence>MEKIKQNTSVLGDWTDMQLLTSLNEGSREAFSVIYERYWFKLYRLAYKKLDSKEAAEELVQDIFVGLWQKRETLEIRQLENYLFRAVKYSVIDIIESKAVHEKFVAYYEVFTDQTDQNADEDLALVDLTEAIEKGLMDLPEKSQEVFKLSRFNHLTIPEIAQKLSLSEKAVEYHLSKALKVLRVSLRHFATSFLLFLVS</sequence>
<comment type="similarity">
    <text evidence="1">Belongs to the sigma-70 factor family. ECF subfamily.</text>
</comment>
<dbReference type="STRING" id="1079859.SAMN04515674_111138"/>
<dbReference type="PANTHER" id="PTHR43133">
    <property type="entry name" value="RNA POLYMERASE ECF-TYPE SIGMA FACTO"/>
    <property type="match status" value="1"/>
</dbReference>
<dbReference type="InterPro" id="IPR013249">
    <property type="entry name" value="RNA_pol_sigma70_r4_t2"/>
</dbReference>
<dbReference type="GO" id="GO:0006352">
    <property type="term" value="P:DNA-templated transcription initiation"/>
    <property type="evidence" value="ECO:0007669"/>
    <property type="project" value="InterPro"/>
</dbReference>
<feature type="domain" description="RNA polymerase sigma factor 70 region 4 type 2" evidence="6">
    <location>
        <begin position="131"/>
        <end position="180"/>
    </location>
</feature>
<dbReference type="PANTHER" id="PTHR43133:SF46">
    <property type="entry name" value="RNA POLYMERASE SIGMA-70 FACTOR ECF SUBFAMILY"/>
    <property type="match status" value="1"/>
</dbReference>
<keyword evidence="2" id="KW-0805">Transcription regulation</keyword>